<protein>
    <submittedName>
        <fullName evidence="1">Uncharacterized protein</fullName>
    </submittedName>
</protein>
<dbReference type="EMBL" id="NJET01000005">
    <property type="protein sequence ID" value="PHH66720.1"/>
    <property type="molecule type" value="Genomic_DNA"/>
</dbReference>
<dbReference type="OrthoDB" id="10439673at2759"/>
<accession>A0A2C5YGV8</accession>
<gene>
    <name evidence="1" type="ORF">CDD81_5852</name>
</gene>
<comment type="caution">
    <text evidence="1">The sequence shown here is derived from an EMBL/GenBank/DDBJ whole genome shotgun (WGS) entry which is preliminary data.</text>
</comment>
<evidence type="ECO:0000313" key="1">
    <source>
        <dbReference type="EMBL" id="PHH66720.1"/>
    </source>
</evidence>
<evidence type="ECO:0000313" key="2">
    <source>
        <dbReference type="Proteomes" id="UP000226192"/>
    </source>
</evidence>
<sequence length="312" mass="37601">MVTVIPFRVNDDSVMISQLSDGRLIAESLVKPDVPGNTKQQPVTIAIKTGEGESETITTHKFVGSLRPVQVFFARARHLNQLFRPVVWVSNEEKQRRKMQAEQQRLRNKQLYKEGKAAWKLLSREEQGQFLKSMNDVPGSTDEKLRPVNMTKEDKRRREWQKWTGSVQNWLQNLKDEMRREQHVWKQELNEEMLKMLEAAVEDHEGVAADWKGMVDKDWERMMEDVNKMLDCEGQKWSQRIDDRFDELEEAWKWEWDRRFDGLDDDWNHMFEARFQARAEEWRQRLEECFKYQEKEWARKFEEFKSQEKKQS</sequence>
<reference evidence="1 2" key="1">
    <citation type="submission" date="2017-06" db="EMBL/GenBank/DDBJ databases">
        <title>Ant-infecting Ophiocordyceps genomes reveal a high diversity of potential behavioral manipulation genes and a possible major role for enterotoxins.</title>
        <authorList>
            <person name="De Bekker C."/>
            <person name="Evans H.C."/>
            <person name="Brachmann A."/>
            <person name="Hughes D.P."/>
        </authorList>
    </citation>
    <scope>NUCLEOTIDE SEQUENCE [LARGE SCALE GENOMIC DNA]</scope>
    <source>
        <strain evidence="1 2">Map64</strain>
    </source>
</reference>
<proteinExistence type="predicted"/>
<dbReference type="AlphaFoldDB" id="A0A2C5YGV8"/>
<dbReference type="Proteomes" id="UP000226192">
    <property type="component" value="Unassembled WGS sequence"/>
</dbReference>
<organism evidence="1 2">
    <name type="scientific">Ophiocordyceps australis</name>
    <dbReference type="NCBI Taxonomy" id="1399860"/>
    <lineage>
        <taxon>Eukaryota</taxon>
        <taxon>Fungi</taxon>
        <taxon>Dikarya</taxon>
        <taxon>Ascomycota</taxon>
        <taxon>Pezizomycotina</taxon>
        <taxon>Sordariomycetes</taxon>
        <taxon>Hypocreomycetidae</taxon>
        <taxon>Hypocreales</taxon>
        <taxon>Ophiocordycipitaceae</taxon>
        <taxon>Ophiocordyceps</taxon>
    </lineage>
</organism>
<keyword evidence="2" id="KW-1185">Reference proteome</keyword>
<name>A0A2C5YGV8_9HYPO</name>